<feature type="transmembrane region" description="Helical" evidence="1">
    <location>
        <begin position="28"/>
        <end position="52"/>
    </location>
</feature>
<gene>
    <name evidence="2" type="ORF">SAMN04244553_6643</name>
</gene>
<dbReference type="EMBL" id="OBEG01000009">
    <property type="protein sequence ID" value="SNY89624.1"/>
    <property type="molecule type" value="Genomic_DNA"/>
</dbReference>
<proteinExistence type="predicted"/>
<feature type="transmembrane region" description="Helical" evidence="1">
    <location>
        <begin position="131"/>
        <end position="150"/>
    </location>
</feature>
<feature type="transmembrane region" description="Helical" evidence="1">
    <location>
        <begin position="59"/>
        <end position="79"/>
    </location>
</feature>
<protein>
    <submittedName>
        <fullName evidence="2">Uncharacterized protein</fullName>
    </submittedName>
</protein>
<name>A0A285LXG2_9NOCA</name>
<evidence type="ECO:0000313" key="3">
    <source>
        <dbReference type="Proteomes" id="UP000219565"/>
    </source>
</evidence>
<keyword evidence="1" id="KW-0472">Membrane</keyword>
<dbReference type="Proteomes" id="UP000219565">
    <property type="component" value="Unassembled WGS sequence"/>
</dbReference>
<feature type="transmembrane region" description="Helical" evidence="1">
    <location>
        <begin position="99"/>
        <end position="124"/>
    </location>
</feature>
<reference evidence="3" key="1">
    <citation type="submission" date="2017-09" db="EMBL/GenBank/DDBJ databases">
        <authorList>
            <person name="Varghese N."/>
            <person name="Submissions S."/>
        </authorList>
    </citation>
    <scope>NUCLEOTIDE SEQUENCE [LARGE SCALE GENOMIC DNA]</scope>
    <source>
        <strain evidence="3">DSM 45537</strain>
    </source>
</reference>
<sequence>MSIPTVPGHPGAPPGYAWRCVWPESRAIGWSVASLAALVGGAACSVVGMVFGNRSVVGIGGLLLLLGGIAALTYFVMGIEDRPEVRAGDAENTFVLRYFPVRLAPVLAGLAAVAVAALWLGVLARELESTLCGIALLVALLLLTGLTLSYRRTARLSFSPDAIRITTRNFDWEFPWDAAHFAAGFDPKGAETIEIRCPRDAVTTRRTPRRTPTHLRPPADSLDGPWKITPIMWGVRPNSLYSTMTHLRAAPELRAALTRPQLTAMLTPPPWGTRRTLHLDPALALDLE</sequence>
<keyword evidence="1" id="KW-0812">Transmembrane</keyword>
<organism evidence="2 3">
    <name type="scientific">Nocardia amikacinitolerans</name>
    <dbReference type="NCBI Taxonomy" id="756689"/>
    <lineage>
        <taxon>Bacteria</taxon>
        <taxon>Bacillati</taxon>
        <taxon>Actinomycetota</taxon>
        <taxon>Actinomycetes</taxon>
        <taxon>Mycobacteriales</taxon>
        <taxon>Nocardiaceae</taxon>
        <taxon>Nocardia</taxon>
    </lineage>
</organism>
<evidence type="ECO:0000313" key="2">
    <source>
        <dbReference type="EMBL" id="SNY89624.1"/>
    </source>
</evidence>
<dbReference type="AlphaFoldDB" id="A0A285LXG2"/>
<accession>A0A285LXG2</accession>
<evidence type="ECO:0000256" key="1">
    <source>
        <dbReference type="SAM" id="Phobius"/>
    </source>
</evidence>
<keyword evidence="1" id="KW-1133">Transmembrane helix</keyword>
<keyword evidence="3" id="KW-1185">Reference proteome</keyword>